<dbReference type="SUPFAM" id="SSF54695">
    <property type="entry name" value="POZ domain"/>
    <property type="match status" value="1"/>
</dbReference>
<dbReference type="OrthoDB" id="1904489at2759"/>
<organism evidence="3 4">
    <name type="scientific">Chara braunii</name>
    <name type="common">Braun's stonewort</name>
    <dbReference type="NCBI Taxonomy" id="69332"/>
    <lineage>
        <taxon>Eukaryota</taxon>
        <taxon>Viridiplantae</taxon>
        <taxon>Streptophyta</taxon>
        <taxon>Charophyceae</taxon>
        <taxon>Charales</taxon>
        <taxon>Characeae</taxon>
        <taxon>Chara</taxon>
    </lineage>
</organism>
<dbReference type="InterPro" id="IPR011333">
    <property type="entry name" value="SKP1/BTB/POZ_sf"/>
</dbReference>
<dbReference type="AlphaFoldDB" id="A0A388LR05"/>
<feature type="region of interest" description="Disordered" evidence="2">
    <location>
        <begin position="103"/>
        <end position="129"/>
    </location>
</feature>
<sequence>MKSTSVKVLVGRDRTPYIISSHLLEFSAYFRALLSERWMLLAREEDDRDSEEMLTVSIECEPDVFEHLLALLRYHSLRALPKLTDDEIFRLKKEADFYGIEVDDTPFSAPGDEVDDENDESKISSPTSDPTLLVKVTDNPGWDCELCGNNVWAVIFYLGYAFCVHCGNDAPKYKQFAHIMVAALRNSPVMDSHHDRMNAYLNGRPVFISDLGRSVVELNESIATYEETMLVTVTVPRCHCRCLASKPSWVVSLFHRHALCASCKRKLDHPRMLPLIFLAAARNAKHVPKLHMECYFRRGEKKTSPRPS</sequence>
<dbReference type="EMBL" id="BFEA01000487">
    <property type="protein sequence ID" value="GBG84699.1"/>
    <property type="molecule type" value="Genomic_DNA"/>
</dbReference>
<gene>
    <name evidence="3" type="ORF">CBR_g39075</name>
</gene>
<evidence type="ECO:0000313" key="3">
    <source>
        <dbReference type="EMBL" id="GBG84699.1"/>
    </source>
</evidence>
<dbReference type="Gene3D" id="3.30.710.10">
    <property type="entry name" value="Potassium Channel Kv1.1, Chain A"/>
    <property type="match status" value="1"/>
</dbReference>
<keyword evidence="4" id="KW-1185">Reference proteome</keyword>
<evidence type="ECO:0008006" key="5">
    <source>
        <dbReference type="Google" id="ProtNLM"/>
    </source>
</evidence>
<proteinExistence type="predicted"/>
<accession>A0A388LR05</accession>
<comment type="pathway">
    <text evidence="1">Protein modification; protein ubiquitination.</text>
</comment>
<evidence type="ECO:0000313" key="4">
    <source>
        <dbReference type="Proteomes" id="UP000265515"/>
    </source>
</evidence>
<evidence type="ECO:0000256" key="2">
    <source>
        <dbReference type="SAM" id="MobiDB-lite"/>
    </source>
</evidence>
<evidence type="ECO:0000256" key="1">
    <source>
        <dbReference type="ARBA" id="ARBA00004906"/>
    </source>
</evidence>
<protein>
    <recommendedName>
        <fullName evidence="5">BTB domain-containing protein</fullName>
    </recommendedName>
</protein>
<dbReference type="OMA" id="CSATRIC"/>
<comment type="caution">
    <text evidence="3">The sequence shown here is derived from an EMBL/GenBank/DDBJ whole genome shotgun (WGS) entry which is preliminary data.</text>
</comment>
<name>A0A388LR05_CHABU</name>
<reference evidence="3 4" key="1">
    <citation type="journal article" date="2018" name="Cell">
        <title>The Chara Genome: Secondary Complexity and Implications for Plant Terrestrialization.</title>
        <authorList>
            <person name="Nishiyama T."/>
            <person name="Sakayama H."/>
            <person name="Vries J.D."/>
            <person name="Buschmann H."/>
            <person name="Saint-Marcoux D."/>
            <person name="Ullrich K.K."/>
            <person name="Haas F.B."/>
            <person name="Vanderstraeten L."/>
            <person name="Becker D."/>
            <person name="Lang D."/>
            <person name="Vosolsobe S."/>
            <person name="Rombauts S."/>
            <person name="Wilhelmsson P.K.I."/>
            <person name="Janitza P."/>
            <person name="Kern R."/>
            <person name="Heyl A."/>
            <person name="Rumpler F."/>
            <person name="Villalobos L.I.A.C."/>
            <person name="Clay J.M."/>
            <person name="Skokan R."/>
            <person name="Toyoda A."/>
            <person name="Suzuki Y."/>
            <person name="Kagoshima H."/>
            <person name="Schijlen E."/>
            <person name="Tajeshwar N."/>
            <person name="Catarino B."/>
            <person name="Hetherington A.J."/>
            <person name="Saltykova A."/>
            <person name="Bonnot C."/>
            <person name="Breuninger H."/>
            <person name="Symeonidi A."/>
            <person name="Radhakrishnan G.V."/>
            <person name="Van Nieuwerburgh F."/>
            <person name="Deforce D."/>
            <person name="Chang C."/>
            <person name="Karol K.G."/>
            <person name="Hedrich R."/>
            <person name="Ulvskov P."/>
            <person name="Glockner G."/>
            <person name="Delwiche C.F."/>
            <person name="Petrasek J."/>
            <person name="Van de Peer Y."/>
            <person name="Friml J."/>
            <person name="Beilby M."/>
            <person name="Dolan L."/>
            <person name="Kohara Y."/>
            <person name="Sugano S."/>
            <person name="Fujiyama A."/>
            <person name="Delaux P.-M."/>
            <person name="Quint M."/>
            <person name="TheiBen G."/>
            <person name="Hagemann M."/>
            <person name="Harholt J."/>
            <person name="Dunand C."/>
            <person name="Zachgo S."/>
            <person name="Langdale J."/>
            <person name="Maumus F."/>
            <person name="Straeten D.V.D."/>
            <person name="Gould S.B."/>
            <person name="Rensing S.A."/>
        </authorList>
    </citation>
    <scope>NUCLEOTIDE SEQUENCE [LARGE SCALE GENOMIC DNA]</scope>
    <source>
        <strain evidence="3 4">S276</strain>
    </source>
</reference>
<dbReference type="Gramene" id="GBG84699">
    <property type="protein sequence ID" value="GBG84699"/>
    <property type="gene ID" value="CBR_g39075"/>
</dbReference>
<dbReference type="Proteomes" id="UP000265515">
    <property type="component" value="Unassembled WGS sequence"/>
</dbReference>